<evidence type="ECO:0000313" key="2">
    <source>
        <dbReference type="EMBL" id="KAK5065003.1"/>
    </source>
</evidence>
<dbReference type="AlphaFoldDB" id="A0AAV9NVE4"/>
<name>A0AAV9NVE4_9EURO</name>
<dbReference type="PANTHER" id="PTHR40788:SF2">
    <property type="entry name" value="CLR5 DOMAIN-CONTAINING PROTEIN"/>
    <property type="match status" value="1"/>
</dbReference>
<dbReference type="EMBL" id="JAVRRD010000001">
    <property type="protein sequence ID" value="KAK5065003.1"/>
    <property type="molecule type" value="Genomic_DNA"/>
</dbReference>
<reference evidence="2 3" key="1">
    <citation type="submission" date="2023-08" db="EMBL/GenBank/DDBJ databases">
        <title>Black Yeasts Isolated from many extreme environments.</title>
        <authorList>
            <person name="Coleine C."/>
            <person name="Stajich J.E."/>
            <person name="Selbmann L."/>
        </authorList>
    </citation>
    <scope>NUCLEOTIDE SEQUENCE [LARGE SCALE GENOMIC DNA]</scope>
    <source>
        <strain evidence="2 3">CCFEE 5792</strain>
    </source>
</reference>
<feature type="region of interest" description="Disordered" evidence="1">
    <location>
        <begin position="278"/>
        <end position="311"/>
    </location>
</feature>
<keyword evidence="3" id="KW-1185">Reference proteome</keyword>
<gene>
    <name evidence="2" type="ORF">LTR84_000838</name>
</gene>
<comment type="caution">
    <text evidence="2">The sequence shown here is derived from an EMBL/GenBank/DDBJ whole genome shotgun (WGS) entry which is preliminary data.</text>
</comment>
<dbReference type="PANTHER" id="PTHR40788">
    <property type="entry name" value="CLR5 DOMAIN-CONTAINING PROTEIN-RELATED"/>
    <property type="match status" value="1"/>
</dbReference>
<dbReference type="GeneID" id="89969060"/>
<evidence type="ECO:0000256" key="1">
    <source>
        <dbReference type="SAM" id="MobiDB-lite"/>
    </source>
</evidence>
<sequence length="417" mass="47965">MWTYGTLRELCFIVVKRFMVAVSCSHPKCALFARCPHTSDKTSEAEIFIKGKFEPLLVLVRHLSRPQNQSMEALHGTIDDIQYYLDHDPAQKNVFTSFVQKLFSDLALITQIAHQIDIFYSWAPLFIHGNSEDIPEPGLKYVHVDKIVKVLHIPKVFDCNSLLNLRHKKFYYPIEKAYDAAQVTALQKAEANLDEVWVKLEIHFASHHTRTLVNVFKSYYTSHQREIRRTPAYVPLEEDGVDATLKFVGTTMNPNIPFRSIIGYNEGHSKFSPEIKKSRIKTRGTPAPSEMVEQGQRGENALEGEGPGMPNKTDQEYDLGKRGRKVLATLLHLNDTRNQRGEIAWKDFLQVMTALKFNAEKLYGSVWQFTPTTGSVKRGIHVHEPHPSNKIHFYMARMIGRRLSRTYGWTEDMFDLD</sequence>
<proteinExistence type="predicted"/>
<organism evidence="2 3">
    <name type="scientific">Exophiala bonariae</name>
    <dbReference type="NCBI Taxonomy" id="1690606"/>
    <lineage>
        <taxon>Eukaryota</taxon>
        <taxon>Fungi</taxon>
        <taxon>Dikarya</taxon>
        <taxon>Ascomycota</taxon>
        <taxon>Pezizomycotina</taxon>
        <taxon>Eurotiomycetes</taxon>
        <taxon>Chaetothyriomycetidae</taxon>
        <taxon>Chaetothyriales</taxon>
        <taxon>Herpotrichiellaceae</taxon>
        <taxon>Exophiala</taxon>
    </lineage>
</organism>
<evidence type="ECO:0000313" key="3">
    <source>
        <dbReference type="Proteomes" id="UP001358417"/>
    </source>
</evidence>
<accession>A0AAV9NVE4</accession>
<protein>
    <submittedName>
        <fullName evidence="2">Uncharacterized protein</fullName>
    </submittedName>
</protein>
<dbReference type="Proteomes" id="UP001358417">
    <property type="component" value="Unassembled WGS sequence"/>
</dbReference>
<dbReference type="RefSeq" id="XP_064712327.1">
    <property type="nucleotide sequence ID" value="XM_064844467.1"/>
</dbReference>